<dbReference type="SMART" id="SM00448">
    <property type="entry name" value="REC"/>
    <property type="match status" value="1"/>
</dbReference>
<evidence type="ECO:0000313" key="8">
    <source>
        <dbReference type="EMBL" id="KKD35462.1"/>
    </source>
</evidence>
<dbReference type="Gene3D" id="3.30.950.30">
    <property type="entry name" value="Schlafen, AAA domain"/>
    <property type="match status" value="1"/>
</dbReference>
<evidence type="ECO:0000256" key="2">
    <source>
        <dbReference type="ARBA" id="ARBA00023012"/>
    </source>
</evidence>
<dbReference type="GO" id="GO:0005829">
    <property type="term" value="C:cytosol"/>
    <property type="evidence" value="ECO:0007669"/>
    <property type="project" value="TreeGrafter"/>
</dbReference>
<name>A0A0F5Y9Z0_9CYAN</name>
<dbReference type="GO" id="GO:0016301">
    <property type="term" value="F:kinase activity"/>
    <property type="evidence" value="ECO:0007669"/>
    <property type="project" value="UniProtKB-KW"/>
</dbReference>
<dbReference type="Gene3D" id="3.40.50.2300">
    <property type="match status" value="1"/>
</dbReference>
<dbReference type="GO" id="GO:0006355">
    <property type="term" value="P:regulation of DNA-templated transcription"/>
    <property type="evidence" value="ECO:0007669"/>
    <property type="project" value="TreeGrafter"/>
</dbReference>
<dbReference type="GO" id="GO:0000156">
    <property type="term" value="F:phosphorelay response regulator activity"/>
    <property type="evidence" value="ECO:0007669"/>
    <property type="project" value="TreeGrafter"/>
</dbReference>
<dbReference type="InterPro" id="IPR007421">
    <property type="entry name" value="Schlafen_AlbA_2_dom"/>
</dbReference>
<dbReference type="RefSeq" id="WP_046281356.1">
    <property type="nucleotide sequence ID" value="NZ_LATL02000323.1"/>
</dbReference>
<evidence type="ECO:0000256" key="5">
    <source>
        <dbReference type="ARBA" id="ARBA00023163"/>
    </source>
</evidence>
<dbReference type="EMBL" id="LATL02000323">
    <property type="protein sequence ID" value="KKD35462.1"/>
    <property type="molecule type" value="Genomic_DNA"/>
</dbReference>
<evidence type="ECO:0000256" key="4">
    <source>
        <dbReference type="ARBA" id="ARBA00023125"/>
    </source>
</evidence>
<keyword evidence="8" id="KW-0418">Kinase</keyword>
<evidence type="ECO:0000256" key="6">
    <source>
        <dbReference type="PROSITE-ProRule" id="PRU00169"/>
    </source>
</evidence>
<feature type="domain" description="Response regulatory" evidence="7">
    <location>
        <begin position="11"/>
        <end position="126"/>
    </location>
</feature>
<comment type="caution">
    <text evidence="8">The sequence shown here is derived from an EMBL/GenBank/DDBJ whole genome shotgun (WGS) entry which is preliminary data.</text>
</comment>
<dbReference type="InterPro" id="IPR001789">
    <property type="entry name" value="Sig_transdc_resp-reg_receiver"/>
</dbReference>
<keyword evidence="8" id="KW-0808">Transferase</keyword>
<dbReference type="SUPFAM" id="SSF52172">
    <property type="entry name" value="CheY-like"/>
    <property type="match status" value="1"/>
</dbReference>
<reference evidence="8 9" key="1">
    <citation type="submission" date="2015-06" db="EMBL/GenBank/DDBJ databases">
        <title>Draft genome assembly of filamentous brackish cyanobacterium Limnoraphis robusta strain CS-951.</title>
        <authorList>
            <person name="Willis A."/>
            <person name="Parks M."/>
            <person name="Burford M.A."/>
        </authorList>
    </citation>
    <scope>NUCLEOTIDE SEQUENCE [LARGE SCALE GENOMIC DNA]</scope>
    <source>
        <strain evidence="8 9">CS-951</strain>
    </source>
</reference>
<dbReference type="PROSITE" id="PS50110">
    <property type="entry name" value="RESPONSE_REGULATORY"/>
    <property type="match status" value="1"/>
</dbReference>
<dbReference type="Proteomes" id="UP000033607">
    <property type="component" value="Unassembled WGS sequence"/>
</dbReference>
<keyword evidence="1 6" id="KW-0597">Phosphoprotein</keyword>
<keyword evidence="3" id="KW-0805">Transcription regulation</keyword>
<dbReference type="GO" id="GO:0032993">
    <property type="term" value="C:protein-DNA complex"/>
    <property type="evidence" value="ECO:0007669"/>
    <property type="project" value="TreeGrafter"/>
</dbReference>
<dbReference type="InterPro" id="IPR039420">
    <property type="entry name" value="WalR-like"/>
</dbReference>
<proteinExistence type="predicted"/>
<dbReference type="PATRIC" id="fig|1637645.4.peg.6344"/>
<keyword evidence="2" id="KW-0902">Two-component regulatory system</keyword>
<dbReference type="InterPro" id="IPR011006">
    <property type="entry name" value="CheY-like_superfamily"/>
</dbReference>
<evidence type="ECO:0000256" key="1">
    <source>
        <dbReference type="ARBA" id="ARBA00022553"/>
    </source>
</evidence>
<dbReference type="OrthoDB" id="9798761at2"/>
<dbReference type="CDD" id="cd00156">
    <property type="entry name" value="REC"/>
    <property type="match status" value="1"/>
</dbReference>
<gene>
    <name evidence="8" type="ORF">WN50_25165</name>
</gene>
<protein>
    <submittedName>
        <fullName evidence="8">Histidine kinase</fullName>
    </submittedName>
</protein>
<sequence>MESTKNTENVHLLLVEDNPRFMNELQEWLEDFGYHNLETASNVEQARQKLSDPFDVIIADMRMEKDDSGFDILEQVKELNLSSVVIILTANDTVFDCRKAFKMGAWDYISKNMRGNVFEALHDSIQEAIAYFNQWGNLQNEQWINENIEELENDYLGQYIAVVNKFVIDAAETKEALEKRIEDRKLRRFLTTIRKIGDYRPISELVSLPENQTLEFKSTLQWDVKQDCQNKKLCFNVLKTIAGFLNSDGGTLIIGVEDDGNIFGLEKDISLLKKKSIDGFQQKLVELITTHFDSAIMRLIRIRFEIINGKNVCAVEVKKSLMPVFMKGESTIPEFYIRSGNTTRPLNVQELYNHLKNEFS</sequence>
<organism evidence="8 9">
    <name type="scientific">Limnoraphis robusta CS-951</name>
    <dbReference type="NCBI Taxonomy" id="1637645"/>
    <lineage>
        <taxon>Bacteria</taxon>
        <taxon>Bacillati</taxon>
        <taxon>Cyanobacteriota</taxon>
        <taxon>Cyanophyceae</taxon>
        <taxon>Oscillatoriophycideae</taxon>
        <taxon>Oscillatoriales</taxon>
        <taxon>Sirenicapillariaceae</taxon>
        <taxon>Limnoraphis</taxon>
    </lineage>
</organism>
<evidence type="ECO:0000313" key="9">
    <source>
        <dbReference type="Proteomes" id="UP000033607"/>
    </source>
</evidence>
<dbReference type="PANTHER" id="PTHR48111:SF1">
    <property type="entry name" value="TWO-COMPONENT RESPONSE REGULATOR ORR33"/>
    <property type="match status" value="1"/>
</dbReference>
<dbReference type="GO" id="GO:0000976">
    <property type="term" value="F:transcription cis-regulatory region binding"/>
    <property type="evidence" value="ECO:0007669"/>
    <property type="project" value="TreeGrafter"/>
</dbReference>
<evidence type="ECO:0000259" key="7">
    <source>
        <dbReference type="PROSITE" id="PS50110"/>
    </source>
</evidence>
<keyword evidence="5" id="KW-0804">Transcription</keyword>
<accession>A0A0F5Y9Z0</accession>
<dbReference type="Pfam" id="PF04326">
    <property type="entry name" value="SLFN_AlbA_2"/>
    <property type="match status" value="1"/>
</dbReference>
<dbReference type="InterPro" id="IPR038461">
    <property type="entry name" value="Schlafen_AlbA_2_dom_sf"/>
</dbReference>
<evidence type="ECO:0000256" key="3">
    <source>
        <dbReference type="ARBA" id="ARBA00023015"/>
    </source>
</evidence>
<keyword evidence="4" id="KW-0238">DNA-binding</keyword>
<dbReference type="AlphaFoldDB" id="A0A0F5Y9Z0"/>
<dbReference type="Pfam" id="PF00072">
    <property type="entry name" value="Response_reg"/>
    <property type="match status" value="1"/>
</dbReference>
<feature type="modified residue" description="4-aspartylphosphate" evidence="6">
    <location>
        <position position="60"/>
    </location>
</feature>
<dbReference type="PANTHER" id="PTHR48111">
    <property type="entry name" value="REGULATOR OF RPOS"/>
    <property type="match status" value="1"/>
</dbReference>